<dbReference type="EMBL" id="PGXC01000205">
    <property type="protein sequence ID" value="PKK87132.1"/>
    <property type="molecule type" value="Genomic_DNA"/>
</dbReference>
<protein>
    <submittedName>
        <fullName evidence="1">Uncharacterized protein</fullName>
    </submittedName>
</protein>
<dbReference type="Proteomes" id="UP000233256">
    <property type="component" value="Unassembled WGS sequence"/>
</dbReference>
<dbReference type="AlphaFoldDB" id="A0A2N1PFM7"/>
<accession>A0A2N1PFM7</accession>
<reference evidence="1 2" key="1">
    <citation type="journal article" date="2017" name="ISME J.">
        <title>Potential for microbial H2 and metal transformations associated with novel bacteria and archaea in deep terrestrial subsurface sediments.</title>
        <authorList>
            <person name="Hernsdorf A.W."/>
            <person name="Amano Y."/>
            <person name="Miyakawa K."/>
            <person name="Ise K."/>
            <person name="Suzuki Y."/>
            <person name="Anantharaman K."/>
            <person name="Probst A."/>
            <person name="Burstein D."/>
            <person name="Thomas B.C."/>
            <person name="Banfield J.F."/>
        </authorList>
    </citation>
    <scope>NUCLEOTIDE SEQUENCE [LARGE SCALE GENOMIC DNA]</scope>
    <source>
        <strain evidence="1">HGW-Wallbacteria-1</strain>
    </source>
</reference>
<comment type="caution">
    <text evidence="1">The sequence shown here is derived from an EMBL/GenBank/DDBJ whole genome shotgun (WGS) entry which is preliminary data.</text>
</comment>
<evidence type="ECO:0000313" key="1">
    <source>
        <dbReference type="EMBL" id="PKK87132.1"/>
    </source>
</evidence>
<dbReference type="Gene3D" id="2.40.50.660">
    <property type="match status" value="1"/>
</dbReference>
<evidence type="ECO:0000313" key="2">
    <source>
        <dbReference type="Proteomes" id="UP000233256"/>
    </source>
</evidence>
<name>A0A2N1PFM7_9BACT</name>
<proteinExistence type="predicted"/>
<organism evidence="1 2">
    <name type="scientific">Candidatus Wallbacteria bacterium HGW-Wallbacteria-1</name>
    <dbReference type="NCBI Taxonomy" id="2013854"/>
    <lineage>
        <taxon>Bacteria</taxon>
        <taxon>Candidatus Walliibacteriota</taxon>
    </lineage>
</organism>
<gene>
    <name evidence="1" type="ORF">CVV64_22650</name>
</gene>
<sequence>MTFLILFIACIIIISFVTVATRQSAALLSNDEAVKATVLSITKRWTYFTVLFEAEGGDRITLDIYGQLLLAVGDIGMLTYHRTVFKSFERVDNIASTSK</sequence>